<protein>
    <submittedName>
        <fullName evidence="1">Uncharacterized protein</fullName>
    </submittedName>
</protein>
<name>A0A382VAM7_9ZZZZ</name>
<sequence length="68" mass="7104">MVAKPFAIAVTRPASDTVATLVLDVSHVTVVPAIGTPFWSWTVPVNVAVSPKDEKIKLVGCISMVAAT</sequence>
<evidence type="ECO:0000313" key="1">
    <source>
        <dbReference type="EMBL" id="SVD43582.1"/>
    </source>
</evidence>
<accession>A0A382VAM7</accession>
<organism evidence="1">
    <name type="scientific">marine metagenome</name>
    <dbReference type="NCBI Taxonomy" id="408172"/>
    <lineage>
        <taxon>unclassified sequences</taxon>
        <taxon>metagenomes</taxon>
        <taxon>ecological metagenomes</taxon>
    </lineage>
</organism>
<dbReference type="EMBL" id="UINC01150501">
    <property type="protein sequence ID" value="SVD43582.1"/>
    <property type="molecule type" value="Genomic_DNA"/>
</dbReference>
<reference evidence="1" key="1">
    <citation type="submission" date="2018-05" db="EMBL/GenBank/DDBJ databases">
        <authorList>
            <person name="Lanie J.A."/>
            <person name="Ng W.-L."/>
            <person name="Kazmierczak K.M."/>
            <person name="Andrzejewski T.M."/>
            <person name="Davidsen T.M."/>
            <person name="Wayne K.J."/>
            <person name="Tettelin H."/>
            <person name="Glass J.I."/>
            <person name="Rusch D."/>
            <person name="Podicherti R."/>
            <person name="Tsui H.-C.T."/>
            <person name="Winkler M.E."/>
        </authorList>
    </citation>
    <scope>NUCLEOTIDE SEQUENCE</scope>
</reference>
<gene>
    <name evidence="1" type="ORF">METZ01_LOCUS396436</name>
</gene>
<proteinExistence type="predicted"/>
<dbReference type="AlphaFoldDB" id="A0A382VAM7"/>